<comment type="caution">
    <text evidence="11">The sequence shown here is derived from an EMBL/GenBank/DDBJ whole genome shotgun (WGS) entry which is preliminary data.</text>
</comment>
<dbReference type="Proteomes" id="UP000636010">
    <property type="component" value="Unassembled WGS sequence"/>
</dbReference>
<evidence type="ECO:0000259" key="10">
    <source>
        <dbReference type="SMART" id="SM00487"/>
    </source>
</evidence>
<feature type="domain" description="AAA+ ATPase" evidence="9">
    <location>
        <begin position="193"/>
        <end position="446"/>
    </location>
</feature>
<dbReference type="Gene3D" id="2.40.30.270">
    <property type="match status" value="1"/>
</dbReference>
<accession>A0ABQ1MTY5</accession>
<dbReference type="EMBL" id="BMEC01000011">
    <property type="protein sequence ID" value="GGC44837.1"/>
    <property type="molecule type" value="Genomic_DNA"/>
</dbReference>
<evidence type="ECO:0000256" key="7">
    <source>
        <dbReference type="ARBA" id="ARBA00022806"/>
    </source>
</evidence>
<evidence type="ECO:0000313" key="11">
    <source>
        <dbReference type="EMBL" id="GGC44837.1"/>
    </source>
</evidence>
<keyword evidence="5" id="KW-0547">Nucleotide-binding</keyword>
<dbReference type="Pfam" id="PF13087">
    <property type="entry name" value="AAA_12"/>
    <property type="match status" value="1"/>
</dbReference>
<dbReference type="InterPro" id="IPR050534">
    <property type="entry name" value="Coronavir_polyprotein_1ab"/>
</dbReference>
<organism evidence="11 12">
    <name type="scientific">Marivirga lumbricoides</name>
    <dbReference type="NCBI Taxonomy" id="1046115"/>
    <lineage>
        <taxon>Bacteria</taxon>
        <taxon>Pseudomonadati</taxon>
        <taxon>Bacteroidota</taxon>
        <taxon>Cytophagia</taxon>
        <taxon>Cytophagales</taxon>
        <taxon>Marivirgaceae</taxon>
        <taxon>Marivirga</taxon>
    </lineage>
</organism>
<keyword evidence="4" id="KW-0963">Cytoplasm</keyword>
<dbReference type="EC" id="3.6.4.12" evidence="3"/>
<evidence type="ECO:0000256" key="2">
    <source>
        <dbReference type="ARBA" id="ARBA00007913"/>
    </source>
</evidence>
<evidence type="ECO:0000256" key="1">
    <source>
        <dbReference type="ARBA" id="ARBA00004496"/>
    </source>
</evidence>
<evidence type="ECO:0000313" key="12">
    <source>
        <dbReference type="Proteomes" id="UP000636010"/>
    </source>
</evidence>
<dbReference type="InterPro" id="IPR003593">
    <property type="entry name" value="AAA+_ATPase"/>
</dbReference>
<dbReference type="InterPro" id="IPR014001">
    <property type="entry name" value="Helicase_ATP-bd"/>
</dbReference>
<dbReference type="PANTHER" id="PTHR43788:SF8">
    <property type="entry name" value="DNA-BINDING PROTEIN SMUBP-2"/>
    <property type="match status" value="1"/>
</dbReference>
<dbReference type="CDD" id="cd18808">
    <property type="entry name" value="SF1_C_Upf1"/>
    <property type="match status" value="1"/>
</dbReference>
<keyword evidence="7" id="KW-0347">Helicase</keyword>
<keyword evidence="8" id="KW-0067">ATP-binding</keyword>
<dbReference type="InterPro" id="IPR004483">
    <property type="entry name" value="SMUBP-2/Hcs1-like"/>
</dbReference>
<dbReference type="Pfam" id="PF13086">
    <property type="entry name" value="AAA_11"/>
    <property type="match status" value="1"/>
</dbReference>
<dbReference type="SMART" id="SM00382">
    <property type="entry name" value="AAA"/>
    <property type="match status" value="1"/>
</dbReference>
<gene>
    <name evidence="11" type="ORF">GCM10011506_33050</name>
</gene>
<dbReference type="InterPro" id="IPR027417">
    <property type="entry name" value="P-loop_NTPase"/>
</dbReference>
<sequence>MKFQNIDQYKQHFSKLIQKERAAEMDFHLNEIMLLSGKQREQKGRAILLLSGNDSGTGIGGSFLVKFVRGEGLPDNQISIGDIVIASKEKPTGKEDQGTVVEKTARSITVAYSKSPDYNLYGRNLRLDLFSNDITFQRMLEAIHSLTIKSNFHSRLINFFEFIEESDLSNNYSEEKGNLNKSQLLAIQKSLNIKEVSLIHGPPGTGKTTTLSYLIQAFHQQNKKILITAASNTAVDNILEKCIKLGIPSLRIGNPARVDESLLAHSLDVQLQDHPDYQQANSLWNQVQIQKKEQDELVPATGQNRRGLSDEKIIQLANSKSNYRGIPSGKLRKMAKWISIQRSINKSYDEARKLQLKAIEDIIERTAVVCATNSSSGSDLLKDTQFDVVCVDEATQATEPECLIPLLKGKQWILVGDHHQLPPTVKSSEAEALKISLFERLLDQIPQDWVSLLKIQYRMHENIMRFSNETFYHSKLIAHPTVSKHTLADLPGFTPFLSLKQQINEALNPGEPVVFMEYTQGNEQQLPDSFSYFNLLEIKKVAELTDALLSSRLFPEDIGIISPYEQQVNRLKQRLTNYGVEIKTIDGFQGREKEVIILSLVRANSEGSVGFLRDYRRLNVALTRAKRKLIIIGHAGTLKSDPVYKKLINSVPIINADSIL</sequence>
<evidence type="ECO:0000256" key="5">
    <source>
        <dbReference type="ARBA" id="ARBA00022741"/>
    </source>
</evidence>
<evidence type="ECO:0000256" key="6">
    <source>
        <dbReference type="ARBA" id="ARBA00022801"/>
    </source>
</evidence>
<dbReference type="InterPro" id="IPR041679">
    <property type="entry name" value="DNA2/NAM7-like_C"/>
</dbReference>
<comment type="subcellular location">
    <subcellularLocation>
        <location evidence="1">Cytoplasm</location>
    </subcellularLocation>
</comment>
<evidence type="ECO:0000256" key="3">
    <source>
        <dbReference type="ARBA" id="ARBA00012551"/>
    </source>
</evidence>
<dbReference type="InterPro" id="IPR041677">
    <property type="entry name" value="DNA2/NAM7_AAA_11"/>
</dbReference>
<dbReference type="RefSeq" id="WP_188465577.1">
    <property type="nucleotide sequence ID" value="NZ_BAABHU010000011.1"/>
</dbReference>
<dbReference type="SUPFAM" id="SSF52540">
    <property type="entry name" value="P-loop containing nucleoside triphosphate hydrolases"/>
    <property type="match status" value="1"/>
</dbReference>
<dbReference type="Gene3D" id="3.40.50.300">
    <property type="entry name" value="P-loop containing nucleotide triphosphate hydrolases"/>
    <property type="match status" value="2"/>
</dbReference>
<dbReference type="NCBIfam" id="TIGR00376">
    <property type="entry name" value="IGHMBP2 family helicase"/>
    <property type="match status" value="1"/>
</dbReference>
<evidence type="ECO:0000256" key="4">
    <source>
        <dbReference type="ARBA" id="ARBA00022490"/>
    </source>
</evidence>
<keyword evidence="12" id="KW-1185">Reference proteome</keyword>
<comment type="similarity">
    <text evidence="2">Belongs to the DNA2/NAM7 helicase family.</text>
</comment>
<protein>
    <recommendedName>
        <fullName evidence="3">DNA helicase</fullName>
        <ecNumber evidence="3">3.6.4.12</ecNumber>
    </recommendedName>
</protein>
<keyword evidence="6" id="KW-0378">Hydrolase</keyword>
<dbReference type="InterPro" id="IPR048761">
    <property type="entry name" value="SMUBP-2_HCS1_1B"/>
</dbReference>
<evidence type="ECO:0000259" key="9">
    <source>
        <dbReference type="SMART" id="SM00382"/>
    </source>
</evidence>
<evidence type="ECO:0000256" key="8">
    <source>
        <dbReference type="ARBA" id="ARBA00022840"/>
    </source>
</evidence>
<reference evidence="12" key="1">
    <citation type="journal article" date="2019" name="Int. J. Syst. Evol. Microbiol.">
        <title>The Global Catalogue of Microorganisms (GCM) 10K type strain sequencing project: providing services to taxonomists for standard genome sequencing and annotation.</title>
        <authorList>
            <consortium name="The Broad Institute Genomics Platform"/>
            <consortium name="The Broad Institute Genome Sequencing Center for Infectious Disease"/>
            <person name="Wu L."/>
            <person name="Ma J."/>
        </authorList>
    </citation>
    <scope>NUCLEOTIDE SEQUENCE [LARGE SCALE GENOMIC DNA]</scope>
    <source>
        <strain evidence="12">CGMCC 1.10832</strain>
    </source>
</reference>
<name>A0ABQ1MTY5_9BACT</name>
<dbReference type="Pfam" id="PF21138">
    <property type="entry name" value="SMUBP-2_HCS1_1B"/>
    <property type="match status" value="1"/>
</dbReference>
<dbReference type="SMART" id="SM00487">
    <property type="entry name" value="DEXDc"/>
    <property type="match status" value="1"/>
</dbReference>
<feature type="domain" description="Helicase ATP-binding" evidence="10">
    <location>
        <begin position="175"/>
        <end position="458"/>
    </location>
</feature>
<proteinExistence type="inferred from homology"/>
<dbReference type="InterPro" id="IPR047187">
    <property type="entry name" value="SF1_C_Upf1"/>
</dbReference>
<dbReference type="PANTHER" id="PTHR43788">
    <property type="entry name" value="DNA2/NAM7 HELICASE FAMILY MEMBER"/>
    <property type="match status" value="1"/>
</dbReference>